<dbReference type="CDD" id="cd07036">
    <property type="entry name" value="TPP_PYR_E1-PDHc-beta_like"/>
    <property type="match status" value="1"/>
</dbReference>
<dbReference type="EC" id="1.2.4.4" evidence="2"/>
<evidence type="ECO:0000256" key="4">
    <source>
        <dbReference type="ARBA" id="ARBA00051764"/>
    </source>
</evidence>
<dbReference type="AlphaFoldDB" id="A0A8H7Q9N9"/>
<dbReference type="InterPro" id="IPR029061">
    <property type="entry name" value="THDP-binding"/>
</dbReference>
<dbReference type="Pfam" id="PF02780">
    <property type="entry name" value="Transketolase_C"/>
    <property type="match status" value="1"/>
</dbReference>
<dbReference type="SMART" id="SM00861">
    <property type="entry name" value="Transket_pyr"/>
    <property type="match status" value="1"/>
</dbReference>
<protein>
    <recommendedName>
        <fullName evidence="2">3-methyl-2-oxobutanoate dehydrogenase (2-methylpropanoyl-transferring)</fullName>
        <ecNumber evidence="2">1.2.4.4</ecNumber>
    </recommendedName>
</protein>
<evidence type="ECO:0000313" key="7">
    <source>
        <dbReference type="Proteomes" id="UP000612746"/>
    </source>
</evidence>
<organism evidence="6 7">
    <name type="scientific">Umbelopsis vinacea</name>
    <dbReference type="NCBI Taxonomy" id="44442"/>
    <lineage>
        <taxon>Eukaryota</taxon>
        <taxon>Fungi</taxon>
        <taxon>Fungi incertae sedis</taxon>
        <taxon>Mucoromycota</taxon>
        <taxon>Mucoromycotina</taxon>
        <taxon>Umbelopsidomycetes</taxon>
        <taxon>Umbelopsidales</taxon>
        <taxon>Umbelopsidaceae</taxon>
        <taxon>Umbelopsis</taxon>
    </lineage>
</organism>
<dbReference type="SUPFAM" id="SSF52922">
    <property type="entry name" value="TK C-terminal domain-like"/>
    <property type="match status" value="1"/>
</dbReference>
<dbReference type="FunFam" id="3.40.50.920:FF:000001">
    <property type="entry name" value="Pyruvate dehydrogenase E1 beta subunit"/>
    <property type="match status" value="1"/>
</dbReference>
<evidence type="ECO:0000256" key="2">
    <source>
        <dbReference type="ARBA" id="ARBA00012277"/>
    </source>
</evidence>
<dbReference type="PANTHER" id="PTHR42980:SF1">
    <property type="entry name" value="2-OXOISOVALERATE DEHYDROGENASE SUBUNIT BETA, MITOCHONDRIAL"/>
    <property type="match status" value="1"/>
</dbReference>
<dbReference type="GO" id="GO:0009083">
    <property type="term" value="P:branched-chain amino acid catabolic process"/>
    <property type="evidence" value="ECO:0007669"/>
    <property type="project" value="TreeGrafter"/>
</dbReference>
<dbReference type="OrthoDB" id="878at2759"/>
<evidence type="ECO:0000259" key="5">
    <source>
        <dbReference type="SMART" id="SM00861"/>
    </source>
</evidence>
<comment type="caution">
    <text evidence="6">The sequence shown here is derived from an EMBL/GenBank/DDBJ whole genome shotgun (WGS) entry which is preliminary data.</text>
</comment>
<dbReference type="PANTHER" id="PTHR42980">
    <property type="entry name" value="2-OXOISOVALERATE DEHYDROGENASE SUBUNIT BETA-RELATED"/>
    <property type="match status" value="1"/>
</dbReference>
<dbReference type="SUPFAM" id="SSF52518">
    <property type="entry name" value="Thiamin diphosphate-binding fold (THDP-binding)"/>
    <property type="match status" value="1"/>
</dbReference>
<dbReference type="InterPro" id="IPR033248">
    <property type="entry name" value="Transketolase_C"/>
</dbReference>
<dbReference type="GO" id="GO:0006091">
    <property type="term" value="P:generation of precursor metabolites and energy"/>
    <property type="evidence" value="ECO:0007669"/>
    <property type="project" value="UniProtKB-ARBA"/>
</dbReference>
<dbReference type="GO" id="GO:0003863">
    <property type="term" value="F:branched-chain 2-oxo acid dehydrogenase activity"/>
    <property type="evidence" value="ECO:0007669"/>
    <property type="project" value="UniProtKB-EC"/>
</dbReference>
<proteinExistence type="predicted"/>
<evidence type="ECO:0000256" key="1">
    <source>
        <dbReference type="ARBA" id="ARBA00001964"/>
    </source>
</evidence>
<sequence length="396" mass="43360">MLRILKSKAPNSCFRLTSAAFQSQRRLYADQPPPAEGFLPGVADSKLLKRTPEEALRNPELAALSAANGETEKMNFFQAINNALSTALATDETSVVFGEDVSFGGVFRATSGLAERFGRDRVFNTPITEQGIVGFGIGMAAVGHTAIAEIQFADYIFPAFDQIVNEAAKYRYRSGGIFNVGGLTIRTPCSAVGHGGHYHSQTPEAFFAHCPGVKVVMPRSPIQAKGLLLASIRDRNPVIFLEPKILYRAAVEEVPVSDYELPLGKAEVLKRGNNVTVVGYGTQIYKLENAIQMAERNIPGLSCELIDLRTIVPLDIDTVCESVNKTGRLVIAHEAPKTGGFAAEITSAVMERSFLRLEAPIQRVCGWDTPFPLAFEKFYMPDMIRCYDAIKKVTEY</sequence>
<gene>
    <name evidence="6" type="ORF">INT44_005037</name>
</gene>
<dbReference type="Proteomes" id="UP000612746">
    <property type="component" value="Unassembled WGS sequence"/>
</dbReference>
<dbReference type="GO" id="GO:0007584">
    <property type="term" value="P:response to nutrient"/>
    <property type="evidence" value="ECO:0007669"/>
    <property type="project" value="TreeGrafter"/>
</dbReference>
<keyword evidence="3" id="KW-0560">Oxidoreductase</keyword>
<keyword evidence="7" id="KW-1185">Reference proteome</keyword>
<reference evidence="6" key="1">
    <citation type="submission" date="2020-12" db="EMBL/GenBank/DDBJ databases">
        <title>Metabolic potential, ecology and presence of endohyphal bacteria is reflected in genomic diversity of Mucoromycotina.</title>
        <authorList>
            <person name="Muszewska A."/>
            <person name="Okrasinska A."/>
            <person name="Steczkiewicz K."/>
            <person name="Drgas O."/>
            <person name="Orlowska M."/>
            <person name="Perlinska-Lenart U."/>
            <person name="Aleksandrzak-Piekarczyk T."/>
            <person name="Szatraj K."/>
            <person name="Zielenkiewicz U."/>
            <person name="Pilsyk S."/>
            <person name="Malc E."/>
            <person name="Mieczkowski P."/>
            <person name="Kruszewska J.S."/>
            <person name="Biernat P."/>
            <person name="Pawlowska J."/>
        </authorList>
    </citation>
    <scope>NUCLEOTIDE SEQUENCE</scope>
    <source>
        <strain evidence="6">WA0000051536</strain>
    </source>
</reference>
<dbReference type="EMBL" id="JAEPRA010000003">
    <property type="protein sequence ID" value="KAG2187351.1"/>
    <property type="molecule type" value="Genomic_DNA"/>
</dbReference>
<feature type="domain" description="Transketolase-like pyrimidine-binding" evidence="5">
    <location>
        <begin position="74"/>
        <end position="249"/>
    </location>
</feature>
<name>A0A8H7Q9N9_9FUNG</name>
<dbReference type="FunFam" id="3.40.50.970:FF:000001">
    <property type="entry name" value="Pyruvate dehydrogenase E1 beta subunit"/>
    <property type="match status" value="1"/>
</dbReference>
<dbReference type="Gene3D" id="3.40.50.970">
    <property type="match status" value="1"/>
</dbReference>
<dbReference type="InterPro" id="IPR009014">
    <property type="entry name" value="Transketo_C/PFOR_II"/>
</dbReference>
<comment type="cofactor">
    <cofactor evidence="1">
        <name>thiamine diphosphate</name>
        <dbReference type="ChEBI" id="CHEBI:58937"/>
    </cofactor>
</comment>
<dbReference type="Gene3D" id="3.40.50.920">
    <property type="match status" value="1"/>
</dbReference>
<dbReference type="InterPro" id="IPR005475">
    <property type="entry name" value="Transketolase-like_Pyr-bd"/>
</dbReference>
<dbReference type="Pfam" id="PF02779">
    <property type="entry name" value="Transket_pyr"/>
    <property type="match status" value="1"/>
</dbReference>
<accession>A0A8H7Q9N9</accession>
<comment type="catalytic activity">
    <reaction evidence="4">
        <text>N(6)-[(R)-lipoyl]-L-lysyl-[protein] + 3-methyl-2-oxobutanoate + H(+) = N(6)-[(R)-S(8)-2-methylpropanoyldihydrolipoyl]-L-lysyl-[protein] + CO2</text>
        <dbReference type="Rhea" id="RHEA:13457"/>
        <dbReference type="Rhea" id="RHEA-COMP:10474"/>
        <dbReference type="Rhea" id="RHEA-COMP:10497"/>
        <dbReference type="ChEBI" id="CHEBI:11851"/>
        <dbReference type="ChEBI" id="CHEBI:15378"/>
        <dbReference type="ChEBI" id="CHEBI:16526"/>
        <dbReference type="ChEBI" id="CHEBI:83099"/>
        <dbReference type="ChEBI" id="CHEBI:83142"/>
        <dbReference type="EC" id="1.2.4.4"/>
    </reaction>
    <physiologicalReaction direction="left-to-right" evidence="4">
        <dbReference type="Rhea" id="RHEA:13458"/>
    </physiologicalReaction>
</comment>
<evidence type="ECO:0000256" key="3">
    <source>
        <dbReference type="ARBA" id="ARBA00023002"/>
    </source>
</evidence>
<evidence type="ECO:0000313" key="6">
    <source>
        <dbReference type="EMBL" id="KAG2187351.1"/>
    </source>
</evidence>